<dbReference type="InterPro" id="IPR036056">
    <property type="entry name" value="Fibrinogen-like_C"/>
</dbReference>
<dbReference type="InterPro" id="IPR002181">
    <property type="entry name" value="Fibrinogen_a/b/g_C_dom"/>
</dbReference>
<comment type="caution">
    <text evidence="5">The sequence shown here is derived from an EMBL/GenBank/DDBJ whole genome shotgun (WGS) entry which is preliminary data.</text>
</comment>
<evidence type="ECO:0000259" key="4">
    <source>
        <dbReference type="PROSITE" id="PS51406"/>
    </source>
</evidence>
<reference evidence="5 6" key="1">
    <citation type="submission" date="2024-05" db="EMBL/GenBank/DDBJ databases">
        <authorList>
            <person name="Wallberg A."/>
        </authorList>
    </citation>
    <scope>NUCLEOTIDE SEQUENCE [LARGE SCALE GENOMIC DNA]</scope>
</reference>
<dbReference type="SUPFAM" id="SSF56496">
    <property type="entry name" value="Fibrinogen C-terminal domain-like"/>
    <property type="match status" value="1"/>
</dbReference>
<proteinExistence type="predicted"/>
<dbReference type="PANTHER" id="PTHR47221:SF7">
    <property type="entry name" value="FIBRINOGEN BETA CHAIN"/>
    <property type="match status" value="1"/>
</dbReference>
<evidence type="ECO:0000256" key="3">
    <source>
        <dbReference type="ARBA" id="ARBA00023157"/>
    </source>
</evidence>
<dbReference type="GO" id="GO:0005577">
    <property type="term" value="C:fibrinogen complex"/>
    <property type="evidence" value="ECO:0007669"/>
    <property type="project" value="TreeGrafter"/>
</dbReference>
<dbReference type="SMART" id="SM00186">
    <property type="entry name" value="FBG"/>
    <property type="match status" value="1"/>
</dbReference>
<organism evidence="5 6">
    <name type="scientific">Meganyctiphanes norvegica</name>
    <name type="common">Northern krill</name>
    <name type="synonym">Thysanopoda norvegica</name>
    <dbReference type="NCBI Taxonomy" id="48144"/>
    <lineage>
        <taxon>Eukaryota</taxon>
        <taxon>Metazoa</taxon>
        <taxon>Ecdysozoa</taxon>
        <taxon>Arthropoda</taxon>
        <taxon>Crustacea</taxon>
        <taxon>Multicrustacea</taxon>
        <taxon>Malacostraca</taxon>
        <taxon>Eumalacostraca</taxon>
        <taxon>Eucarida</taxon>
        <taxon>Euphausiacea</taxon>
        <taxon>Euphausiidae</taxon>
        <taxon>Meganyctiphanes</taxon>
    </lineage>
</organism>
<feature type="domain" description="Fibrinogen C-terminal" evidence="4">
    <location>
        <begin position="1"/>
        <end position="124"/>
    </location>
</feature>
<protein>
    <recommendedName>
        <fullName evidence="4">Fibrinogen C-terminal domain-containing protein</fullName>
    </recommendedName>
</protein>
<keyword evidence="3" id="KW-1015">Disulfide bond</keyword>
<dbReference type="InterPro" id="IPR037579">
    <property type="entry name" value="FIB_ANG-like"/>
</dbReference>
<dbReference type="GO" id="GO:0030674">
    <property type="term" value="F:protein-macromolecule adaptor activity"/>
    <property type="evidence" value="ECO:0007669"/>
    <property type="project" value="TreeGrafter"/>
</dbReference>
<comment type="subcellular location">
    <subcellularLocation>
        <location evidence="1">Secreted</location>
    </subcellularLocation>
</comment>
<dbReference type="Gene3D" id="3.90.215.10">
    <property type="entry name" value="Gamma Fibrinogen, chain A, domain 1"/>
    <property type="match status" value="1"/>
</dbReference>
<dbReference type="PROSITE" id="PS51406">
    <property type="entry name" value="FIBRINOGEN_C_2"/>
    <property type="match status" value="1"/>
</dbReference>
<sequence length="126" mass="14022">MTSFAGENKYAHYGIFNVGNRTGSDFGEGPFQLTSLHYSGDAGDSLAYNNGEAFSTSDADNDEWSGNCADYYKSGWWHKYNAQTNLNGVYFDDSQVGDTTAHWISFSDSQEALKTIVMMTRPLQQQ</sequence>
<accession>A0AAV2SL90</accession>
<dbReference type="GO" id="GO:0034116">
    <property type="term" value="P:positive regulation of heterotypic cell-cell adhesion"/>
    <property type="evidence" value="ECO:0007669"/>
    <property type="project" value="TreeGrafter"/>
</dbReference>
<dbReference type="AlphaFoldDB" id="A0AAV2SL90"/>
<dbReference type="InterPro" id="IPR014716">
    <property type="entry name" value="Fibrinogen_a/b/g_C_1"/>
</dbReference>
<dbReference type="Proteomes" id="UP001497623">
    <property type="component" value="Unassembled WGS sequence"/>
</dbReference>
<evidence type="ECO:0000313" key="5">
    <source>
        <dbReference type="EMBL" id="CAL4219395.1"/>
    </source>
</evidence>
<evidence type="ECO:0000256" key="2">
    <source>
        <dbReference type="ARBA" id="ARBA00022525"/>
    </source>
</evidence>
<dbReference type="PANTHER" id="PTHR47221">
    <property type="entry name" value="FIBRINOGEN ALPHA CHAIN"/>
    <property type="match status" value="1"/>
</dbReference>
<evidence type="ECO:0000313" key="6">
    <source>
        <dbReference type="Proteomes" id="UP001497623"/>
    </source>
</evidence>
<evidence type="ECO:0000256" key="1">
    <source>
        <dbReference type="ARBA" id="ARBA00004613"/>
    </source>
</evidence>
<dbReference type="EMBL" id="CAXKWB010094795">
    <property type="protein sequence ID" value="CAL4219395.1"/>
    <property type="molecule type" value="Genomic_DNA"/>
</dbReference>
<gene>
    <name evidence="5" type="ORF">MNOR_LOCUS38964</name>
</gene>
<dbReference type="GO" id="GO:0005201">
    <property type="term" value="F:extracellular matrix structural constituent"/>
    <property type="evidence" value="ECO:0007669"/>
    <property type="project" value="TreeGrafter"/>
</dbReference>
<keyword evidence="2" id="KW-0964">Secreted</keyword>
<name>A0AAV2SL90_MEGNR</name>
<dbReference type="Pfam" id="PF00147">
    <property type="entry name" value="Fibrinogen_C"/>
    <property type="match status" value="1"/>
</dbReference>
<keyword evidence="6" id="KW-1185">Reference proteome</keyword>